<dbReference type="Gene3D" id="2.10.110.10">
    <property type="entry name" value="Cysteine Rich Protein"/>
    <property type="match status" value="2"/>
</dbReference>
<keyword evidence="5" id="KW-0238">DNA-binding</keyword>
<evidence type="ECO:0000256" key="5">
    <source>
        <dbReference type="ARBA" id="ARBA00023125"/>
    </source>
</evidence>
<evidence type="ECO:0000256" key="8">
    <source>
        <dbReference type="PROSITE-ProRule" id="PRU00125"/>
    </source>
</evidence>
<keyword evidence="3 8" id="KW-0862">Zinc</keyword>
<dbReference type="Pfam" id="PF00412">
    <property type="entry name" value="LIM"/>
    <property type="match status" value="2"/>
</dbReference>
<comment type="subcellular location">
    <subcellularLocation>
        <location evidence="1">Nucleus</location>
    </subcellularLocation>
</comment>
<evidence type="ECO:0000256" key="9">
    <source>
        <dbReference type="SAM" id="MobiDB-lite"/>
    </source>
</evidence>
<comment type="caution">
    <text evidence="11">The sequence shown here is derived from an EMBL/GenBank/DDBJ whole genome shotgun (WGS) entry which is preliminary data.</text>
</comment>
<dbReference type="SMART" id="SM00132">
    <property type="entry name" value="LIM"/>
    <property type="match status" value="2"/>
</dbReference>
<dbReference type="GO" id="GO:0030182">
    <property type="term" value="P:neuron differentiation"/>
    <property type="evidence" value="ECO:0007669"/>
    <property type="project" value="TreeGrafter"/>
</dbReference>
<keyword evidence="2 8" id="KW-0479">Metal-binding</keyword>
<organism evidence="11 12">
    <name type="scientific">Ridgeia piscesae</name>
    <name type="common">Tubeworm</name>
    <dbReference type="NCBI Taxonomy" id="27915"/>
    <lineage>
        <taxon>Eukaryota</taxon>
        <taxon>Metazoa</taxon>
        <taxon>Spiralia</taxon>
        <taxon>Lophotrochozoa</taxon>
        <taxon>Annelida</taxon>
        <taxon>Polychaeta</taxon>
        <taxon>Sedentaria</taxon>
        <taxon>Canalipalpata</taxon>
        <taxon>Sabellida</taxon>
        <taxon>Siboglinidae</taxon>
        <taxon>Ridgeia</taxon>
    </lineage>
</organism>
<feature type="domain" description="LIM zinc-binding" evidence="10">
    <location>
        <begin position="12"/>
        <end position="73"/>
    </location>
</feature>
<evidence type="ECO:0000259" key="10">
    <source>
        <dbReference type="PROSITE" id="PS50023"/>
    </source>
</evidence>
<evidence type="ECO:0000256" key="4">
    <source>
        <dbReference type="ARBA" id="ARBA00023038"/>
    </source>
</evidence>
<dbReference type="InterPro" id="IPR050453">
    <property type="entry name" value="LIM_Homeobox_TF"/>
</dbReference>
<evidence type="ECO:0000313" key="11">
    <source>
        <dbReference type="EMBL" id="KAK2189131.1"/>
    </source>
</evidence>
<dbReference type="InterPro" id="IPR001781">
    <property type="entry name" value="Znf_LIM"/>
</dbReference>
<keyword evidence="12" id="KW-1185">Reference proteome</keyword>
<evidence type="ECO:0000256" key="1">
    <source>
        <dbReference type="ARBA" id="ARBA00004123"/>
    </source>
</evidence>
<accession>A0AAD9UH45</accession>
<dbReference type="GO" id="GO:0000977">
    <property type="term" value="F:RNA polymerase II transcription regulatory region sequence-specific DNA binding"/>
    <property type="evidence" value="ECO:0007669"/>
    <property type="project" value="TreeGrafter"/>
</dbReference>
<dbReference type="FunFam" id="2.10.110.10:FF:000033">
    <property type="entry name" value="LIM/homeobox protein Lhx9 isoform X2"/>
    <property type="match status" value="1"/>
</dbReference>
<keyword evidence="7" id="KW-0539">Nucleus</keyword>
<dbReference type="PANTHER" id="PTHR24208">
    <property type="entry name" value="LIM/HOMEOBOX PROTEIN LHX"/>
    <property type="match status" value="1"/>
</dbReference>
<evidence type="ECO:0000313" key="12">
    <source>
        <dbReference type="Proteomes" id="UP001209878"/>
    </source>
</evidence>
<protein>
    <recommendedName>
        <fullName evidence="10">LIM zinc-binding domain-containing protein</fullName>
    </recommendedName>
</protein>
<dbReference type="GO" id="GO:0000981">
    <property type="term" value="F:DNA-binding transcription factor activity, RNA polymerase II-specific"/>
    <property type="evidence" value="ECO:0007669"/>
    <property type="project" value="TreeGrafter"/>
</dbReference>
<dbReference type="AlphaFoldDB" id="A0AAD9UH45"/>
<feature type="domain" description="LIM zinc-binding" evidence="10">
    <location>
        <begin position="74"/>
        <end position="136"/>
    </location>
</feature>
<name>A0AAD9UH45_RIDPI</name>
<dbReference type="EMBL" id="JAODUO010000114">
    <property type="protein sequence ID" value="KAK2189131.1"/>
    <property type="molecule type" value="Genomic_DNA"/>
</dbReference>
<proteinExistence type="predicted"/>
<evidence type="ECO:0000256" key="6">
    <source>
        <dbReference type="ARBA" id="ARBA00023155"/>
    </source>
</evidence>
<evidence type="ECO:0000256" key="7">
    <source>
        <dbReference type="ARBA" id="ARBA00023242"/>
    </source>
</evidence>
<dbReference type="GO" id="GO:0046872">
    <property type="term" value="F:metal ion binding"/>
    <property type="evidence" value="ECO:0007669"/>
    <property type="project" value="UniProtKB-KW"/>
</dbReference>
<dbReference type="SUPFAM" id="SSF57716">
    <property type="entry name" value="Glucocorticoid receptor-like (DNA-binding domain)"/>
    <property type="match status" value="2"/>
</dbReference>
<evidence type="ECO:0000256" key="2">
    <source>
        <dbReference type="ARBA" id="ARBA00022723"/>
    </source>
</evidence>
<keyword evidence="6" id="KW-0371">Homeobox</keyword>
<dbReference type="PROSITE" id="PS50023">
    <property type="entry name" value="LIM_DOMAIN_2"/>
    <property type="match status" value="2"/>
</dbReference>
<dbReference type="FunFam" id="2.10.110.10:FF:000177">
    <property type="entry name" value="LIM homeobox 9"/>
    <property type="match status" value="1"/>
</dbReference>
<evidence type="ECO:0000256" key="3">
    <source>
        <dbReference type="ARBA" id="ARBA00022833"/>
    </source>
</evidence>
<gene>
    <name evidence="11" type="ORF">NP493_115g14000</name>
</gene>
<dbReference type="PANTHER" id="PTHR24208:SF168">
    <property type="entry name" value="PROTEIN APTEROUS"/>
    <property type="match status" value="1"/>
</dbReference>
<dbReference type="Proteomes" id="UP001209878">
    <property type="component" value="Unassembled WGS sequence"/>
</dbReference>
<dbReference type="CDD" id="cd09377">
    <property type="entry name" value="LIM2_Lhx2_Lhx9"/>
    <property type="match status" value="1"/>
</dbReference>
<reference evidence="11" key="1">
    <citation type="journal article" date="2023" name="Mol. Biol. Evol.">
        <title>Third-Generation Sequencing Reveals the Adaptive Role of the Epigenome in Three Deep-Sea Polychaetes.</title>
        <authorList>
            <person name="Perez M."/>
            <person name="Aroh O."/>
            <person name="Sun Y."/>
            <person name="Lan Y."/>
            <person name="Juniper S.K."/>
            <person name="Young C.R."/>
            <person name="Angers B."/>
            <person name="Qian P.Y."/>
        </authorList>
    </citation>
    <scope>NUCLEOTIDE SEQUENCE</scope>
    <source>
        <strain evidence="11">R07B-5</strain>
    </source>
</reference>
<dbReference type="GO" id="GO:0005634">
    <property type="term" value="C:nucleus"/>
    <property type="evidence" value="ECO:0007669"/>
    <property type="project" value="UniProtKB-SubCell"/>
</dbReference>
<dbReference type="PROSITE" id="PS00478">
    <property type="entry name" value="LIM_DOMAIN_1"/>
    <property type="match status" value="2"/>
</dbReference>
<feature type="region of interest" description="Disordered" evidence="9">
    <location>
        <begin position="151"/>
        <end position="176"/>
    </location>
</feature>
<keyword evidence="4 8" id="KW-0440">LIM domain</keyword>
<sequence length="216" mass="24177">MPVSNPGEAEPCRCAACGDQILERYYLLAVDKQWHVSCLKCSQCHLSLDSQLTCFAKDGQIYCKHDYYRLFGVKRCARCDLGISANEMVMRARDYVYHLTCFSCASCDRPLTTGDHFGLRDRVVYCDAHYDTPLAGEFSLRNVLNSLSAPPNNPPQNAFYNGVGATQKGRPRKRKSQAIDPDMCLMQLGESEHQAVRVLSGRISVEVLSGRLSVRV</sequence>